<accession>A0ABQ3DQA5</accession>
<reference evidence="2" key="1">
    <citation type="journal article" date="2019" name="Int. J. Syst. Evol. Microbiol.">
        <title>The Global Catalogue of Microorganisms (GCM) 10K type strain sequencing project: providing services to taxonomists for standard genome sequencing and annotation.</title>
        <authorList>
            <consortium name="The Broad Institute Genomics Platform"/>
            <consortium name="The Broad Institute Genome Sequencing Center for Infectious Disease"/>
            <person name="Wu L."/>
            <person name="Ma J."/>
        </authorList>
    </citation>
    <scope>NUCLEOTIDE SEQUENCE [LARGE SCALE GENOMIC DNA]</scope>
    <source>
        <strain evidence="2">KCTC 32998</strain>
    </source>
</reference>
<dbReference type="Proteomes" id="UP000646745">
    <property type="component" value="Unassembled WGS sequence"/>
</dbReference>
<proteinExistence type="predicted"/>
<dbReference type="RefSeq" id="WP_189442985.1">
    <property type="nucleotide sequence ID" value="NZ_BMZI01000001.1"/>
</dbReference>
<evidence type="ECO:0000313" key="2">
    <source>
        <dbReference type="Proteomes" id="UP000646745"/>
    </source>
</evidence>
<protein>
    <recommendedName>
        <fullName evidence="3">Flagellar protein FlhE</fullName>
    </recommendedName>
</protein>
<dbReference type="EMBL" id="BMZI01000001">
    <property type="protein sequence ID" value="GHB10171.1"/>
    <property type="molecule type" value="Genomic_DNA"/>
</dbReference>
<evidence type="ECO:0000313" key="1">
    <source>
        <dbReference type="EMBL" id="GHB10171.1"/>
    </source>
</evidence>
<sequence length="137" mass="14510">MAIALLAGGIVASFCPAVWSAAGSWVAELPRQVIAVSERPLESRPISAPDHVGGTIDRVSWSFQIEPRTQAQAGPLRAWLCQASLCVPLAAAAGETARFAGRAADAPFRFRFQRPPAPGLSGSLVVSRGQITVNYRQ</sequence>
<evidence type="ECO:0008006" key="3">
    <source>
        <dbReference type="Google" id="ProtNLM"/>
    </source>
</evidence>
<dbReference type="InterPro" id="IPR009420">
    <property type="entry name" value="FlhE"/>
</dbReference>
<keyword evidence="2" id="KW-1185">Reference proteome</keyword>
<gene>
    <name evidence="1" type="ORF">GCM10009038_04910</name>
</gene>
<name>A0ABQ3DQA5_9GAMM</name>
<dbReference type="Pfam" id="PF06366">
    <property type="entry name" value="FlhE"/>
    <property type="match status" value="1"/>
</dbReference>
<organism evidence="1 2">
    <name type="scientific">Salinicola rhizosphaerae</name>
    <dbReference type="NCBI Taxonomy" id="1443141"/>
    <lineage>
        <taxon>Bacteria</taxon>
        <taxon>Pseudomonadati</taxon>
        <taxon>Pseudomonadota</taxon>
        <taxon>Gammaproteobacteria</taxon>
        <taxon>Oceanospirillales</taxon>
        <taxon>Halomonadaceae</taxon>
        <taxon>Salinicola</taxon>
    </lineage>
</organism>
<comment type="caution">
    <text evidence="1">The sequence shown here is derived from an EMBL/GenBank/DDBJ whole genome shotgun (WGS) entry which is preliminary data.</text>
</comment>